<feature type="chain" id="PRO_5031263449" description="Transmembrane protein 147" evidence="1">
    <location>
        <begin position="32"/>
        <end position="205"/>
    </location>
</feature>
<feature type="signal peptide" evidence="1">
    <location>
        <begin position="1"/>
        <end position="31"/>
    </location>
</feature>
<proteinExistence type="predicted"/>
<sequence>MSAGGSAAYGGLRGMLWWWAASLACDLIARAAHVACGGGPDGLEAALLTLGDRLQALLLYGTLLLHYRETKYFSVGLMMVLELASFWVEAQCPTDNYGGSMADGIFLMSIKHPLLVSLVSCGHHLHLALLLLGAEGTLPGWAVFNLAPLLTVLTICSAAKQLVHGVQLLVSLARLSAVVVTGQAWEMAANNKSFGGSTLVNGAED</sequence>
<evidence type="ECO:0000313" key="2">
    <source>
        <dbReference type="EMBL" id="CAE0639610.1"/>
    </source>
</evidence>
<reference evidence="2" key="1">
    <citation type="submission" date="2021-01" db="EMBL/GenBank/DDBJ databases">
        <authorList>
            <person name="Corre E."/>
            <person name="Pelletier E."/>
            <person name="Niang G."/>
            <person name="Scheremetjew M."/>
            <person name="Finn R."/>
            <person name="Kale V."/>
            <person name="Holt S."/>
            <person name="Cochrane G."/>
            <person name="Meng A."/>
            <person name="Brown T."/>
            <person name="Cohen L."/>
        </authorList>
    </citation>
    <scope>NUCLEOTIDE SEQUENCE</scope>
    <source>
        <strain evidence="2">CCMP3107</strain>
    </source>
</reference>
<dbReference type="AlphaFoldDB" id="A0A7S3Y347"/>
<evidence type="ECO:0008006" key="3">
    <source>
        <dbReference type="Google" id="ProtNLM"/>
    </source>
</evidence>
<accession>A0A7S3Y347</accession>
<gene>
    <name evidence="2" type="ORF">HAKA00212_LOCUS18425</name>
</gene>
<evidence type="ECO:0000256" key="1">
    <source>
        <dbReference type="SAM" id="SignalP"/>
    </source>
</evidence>
<name>A0A7S3Y347_HETAK</name>
<organism evidence="2">
    <name type="scientific">Heterosigma akashiwo</name>
    <name type="common">Chromophytic alga</name>
    <name type="synonym">Heterosigma carterae</name>
    <dbReference type="NCBI Taxonomy" id="2829"/>
    <lineage>
        <taxon>Eukaryota</taxon>
        <taxon>Sar</taxon>
        <taxon>Stramenopiles</taxon>
        <taxon>Ochrophyta</taxon>
        <taxon>Raphidophyceae</taxon>
        <taxon>Chattonellales</taxon>
        <taxon>Chattonellaceae</taxon>
        <taxon>Heterosigma</taxon>
    </lineage>
</organism>
<keyword evidence="1" id="KW-0732">Signal</keyword>
<dbReference type="EMBL" id="HBIU01040495">
    <property type="protein sequence ID" value="CAE0639610.1"/>
    <property type="molecule type" value="Transcribed_RNA"/>
</dbReference>
<protein>
    <recommendedName>
        <fullName evidence="3">Transmembrane protein 147</fullName>
    </recommendedName>
</protein>